<dbReference type="Pfam" id="PF03734">
    <property type="entry name" value="YkuD"/>
    <property type="match status" value="1"/>
</dbReference>
<reference evidence="10 11" key="1">
    <citation type="submission" date="2020-08" db="EMBL/GenBank/DDBJ databases">
        <title>Sequencing the genomes of 1000 actinobacteria strains.</title>
        <authorList>
            <person name="Klenk H.-P."/>
        </authorList>
    </citation>
    <scope>NUCLEOTIDE SEQUENCE [LARGE SCALE GENOMIC DNA]</scope>
    <source>
        <strain evidence="10 11">DSM 45809</strain>
    </source>
</reference>
<evidence type="ECO:0000256" key="6">
    <source>
        <dbReference type="PROSITE-ProRule" id="PRU01373"/>
    </source>
</evidence>
<dbReference type="GO" id="GO:0008360">
    <property type="term" value="P:regulation of cell shape"/>
    <property type="evidence" value="ECO:0007669"/>
    <property type="project" value="UniProtKB-UniRule"/>
</dbReference>
<dbReference type="GO" id="GO:0071972">
    <property type="term" value="F:peptidoglycan L,D-transpeptidase activity"/>
    <property type="evidence" value="ECO:0007669"/>
    <property type="project" value="TreeGrafter"/>
</dbReference>
<evidence type="ECO:0000256" key="5">
    <source>
        <dbReference type="ARBA" id="ARBA00023316"/>
    </source>
</evidence>
<dbReference type="InterPro" id="IPR038063">
    <property type="entry name" value="Transpep_catalytic_dom"/>
</dbReference>
<accession>A0A7W7M870</accession>
<dbReference type="CDD" id="cd16913">
    <property type="entry name" value="YkuD_like"/>
    <property type="match status" value="1"/>
</dbReference>
<dbReference type="SUPFAM" id="SSF141523">
    <property type="entry name" value="L,D-transpeptidase catalytic domain-like"/>
    <property type="match status" value="1"/>
</dbReference>
<evidence type="ECO:0000313" key="11">
    <source>
        <dbReference type="Proteomes" id="UP000546162"/>
    </source>
</evidence>
<evidence type="ECO:0000259" key="9">
    <source>
        <dbReference type="PROSITE" id="PS52029"/>
    </source>
</evidence>
<dbReference type="GO" id="GO:0071555">
    <property type="term" value="P:cell wall organization"/>
    <property type="evidence" value="ECO:0007669"/>
    <property type="project" value="UniProtKB-UniRule"/>
</dbReference>
<protein>
    <submittedName>
        <fullName evidence="10">Lipoprotein-anchoring transpeptidase ErfK/SrfK</fullName>
    </submittedName>
</protein>
<name>A0A7W7M870_9ACTN</name>
<keyword evidence="11" id="KW-1185">Reference proteome</keyword>
<keyword evidence="5 6" id="KW-0961">Cell wall biogenesis/degradation</keyword>
<dbReference type="AlphaFoldDB" id="A0A7W7M870"/>
<feature type="compositionally biased region" description="Low complexity" evidence="7">
    <location>
        <begin position="42"/>
        <end position="54"/>
    </location>
</feature>
<feature type="chain" id="PRO_5031489037" evidence="8">
    <location>
        <begin position="24"/>
        <end position="286"/>
    </location>
</feature>
<evidence type="ECO:0000256" key="2">
    <source>
        <dbReference type="ARBA" id="ARBA00022679"/>
    </source>
</evidence>
<dbReference type="PROSITE" id="PS52029">
    <property type="entry name" value="LD_TPASE"/>
    <property type="match status" value="1"/>
</dbReference>
<feature type="active site" description="Nucleophile" evidence="6">
    <location>
        <position position="261"/>
    </location>
</feature>
<keyword evidence="3 6" id="KW-0133">Cell shape</keyword>
<comment type="pathway">
    <text evidence="1 6">Cell wall biogenesis; peptidoglycan biosynthesis.</text>
</comment>
<evidence type="ECO:0000256" key="3">
    <source>
        <dbReference type="ARBA" id="ARBA00022960"/>
    </source>
</evidence>
<gene>
    <name evidence="10" type="ORF">BJY16_004057</name>
</gene>
<evidence type="ECO:0000256" key="4">
    <source>
        <dbReference type="ARBA" id="ARBA00022984"/>
    </source>
</evidence>
<feature type="signal peptide" evidence="8">
    <location>
        <begin position="1"/>
        <end position="23"/>
    </location>
</feature>
<feature type="region of interest" description="Disordered" evidence="7">
    <location>
        <begin position="29"/>
        <end position="64"/>
    </location>
</feature>
<dbReference type="UniPathway" id="UPA00219"/>
<evidence type="ECO:0000256" key="8">
    <source>
        <dbReference type="SAM" id="SignalP"/>
    </source>
</evidence>
<comment type="caution">
    <text evidence="10">The sequence shown here is derived from an EMBL/GenBank/DDBJ whole genome shotgun (WGS) entry which is preliminary data.</text>
</comment>
<dbReference type="InterPro" id="IPR050979">
    <property type="entry name" value="LD-transpeptidase"/>
</dbReference>
<dbReference type="RefSeq" id="WP_185041175.1">
    <property type="nucleotide sequence ID" value="NZ_BAABFG010000005.1"/>
</dbReference>
<dbReference type="Proteomes" id="UP000546162">
    <property type="component" value="Unassembled WGS sequence"/>
</dbReference>
<keyword evidence="8" id="KW-0732">Signal</keyword>
<sequence length="286" mass="30187">MSSPRTRVYLIATAAAAVLAAGAAVGLAHDRDPSPSAGQWVAPSSSAAPASPSAAPEPPRVVTPPAGLPVITYADGPEKLPADPDQHSTVAPTEGLHPATKVALYDAPGGKPRAYLPPEISGLRTVVPIVARDRGWVAVLVPSVNRRIGWVPPGDYAVETLRDHLIVEVSRHTLRWLRDGEEQKRWTVATGAKQTPTPLGRTYVMGTTPMKGDIYLGLRALVLGSIPEEPDKMASAFQLAHTGIHAWYKDSVFGHSVSNGCVRMPGPAQQKLIEEIPAGTAITVLA</sequence>
<dbReference type="InterPro" id="IPR005490">
    <property type="entry name" value="LD_TPept_cat_dom"/>
</dbReference>
<evidence type="ECO:0000256" key="7">
    <source>
        <dbReference type="SAM" id="MobiDB-lite"/>
    </source>
</evidence>
<keyword evidence="2" id="KW-0808">Transferase</keyword>
<evidence type="ECO:0000256" key="1">
    <source>
        <dbReference type="ARBA" id="ARBA00004752"/>
    </source>
</evidence>
<proteinExistence type="predicted"/>
<keyword evidence="10" id="KW-0449">Lipoprotein</keyword>
<dbReference type="GO" id="GO:0005576">
    <property type="term" value="C:extracellular region"/>
    <property type="evidence" value="ECO:0007669"/>
    <property type="project" value="TreeGrafter"/>
</dbReference>
<keyword evidence="4 6" id="KW-0573">Peptidoglycan synthesis</keyword>
<dbReference type="PANTHER" id="PTHR30582">
    <property type="entry name" value="L,D-TRANSPEPTIDASE"/>
    <property type="match status" value="1"/>
</dbReference>
<dbReference type="EMBL" id="JACHNB010000001">
    <property type="protein sequence ID" value="MBB4740598.1"/>
    <property type="molecule type" value="Genomic_DNA"/>
</dbReference>
<evidence type="ECO:0000313" key="10">
    <source>
        <dbReference type="EMBL" id="MBB4740598.1"/>
    </source>
</evidence>
<feature type="active site" description="Proton donor/acceptor" evidence="6">
    <location>
        <position position="245"/>
    </location>
</feature>
<dbReference type="Gene3D" id="2.40.440.10">
    <property type="entry name" value="L,D-transpeptidase catalytic domain-like"/>
    <property type="match status" value="1"/>
</dbReference>
<dbReference type="GO" id="GO:0016740">
    <property type="term" value="F:transferase activity"/>
    <property type="evidence" value="ECO:0007669"/>
    <property type="project" value="UniProtKB-KW"/>
</dbReference>
<organism evidence="10 11">
    <name type="scientific">Actinoplanes octamycinicus</name>
    <dbReference type="NCBI Taxonomy" id="135948"/>
    <lineage>
        <taxon>Bacteria</taxon>
        <taxon>Bacillati</taxon>
        <taxon>Actinomycetota</taxon>
        <taxon>Actinomycetes</taxon>
        <taxon>Micromonosporales</taxon>
        <taxon>Micromonosporaceae</taxon>
        <taxon>Actinoplanes</taxon>
    </lineage>
</organism>
<feature type="domain" description="L,D-TPase catalytic" evidence="9">
    <location>
        <begin position="163"/>
        <end position="285"/>
    </location>
</feature>
<dbReference type="GO" id="GO:0018104">
    <property type="term" value="P:peptidoglycan-protein cross-linking"/>
    <property type="evidence" value="ECO:0007669"/>
    <property type="project" value="TreeGrafter"/>
</dbReference>